<accession>A0A0C9SNN3</accession>
<reference evidence="3" key="2">
    <citation type="submission" date="2015-01" db="EMBL/GenBank/DDBJ databases">
        <title>Evolutionary Origins and Diversification of the Mycorrhizal Mutualists.</title>
        <authorList>
            <consortium name="DOE Joint Genome Institute"/>
            <consortium name="Mycorrhizal Genomics Consortium"/>
            <person name="Kohler A."/>
            <person name="Kuo A."/>
            <person name="Nagy L.G."/>
            <person name="Floudas D."/>
            <person name="Copeland A."/>
            <person name="Barry K.W."/>
            <person name="Cichocki N."/>
            <person name="Veneault-Fourrey C."/>
            <person name="LaButti K."/>
            <person name="Lindquist E.A."/>
            <person name="Lipzen A."/>
            <person name="Lundell T."/>
            <person name="Morin E."/>
            <person name="Murat C."/>
            <person name="Riley R."/>
            <person name="Ohm R."/>
            <person name="Sun H."/>
            <person name="Tunlid A."/>
            <person name="Henrissat B."/>
            <person name="Grigoriev I.V."/>
            <person name="Hibbett D.S."/>
            <person name="Martin F."/>
        </authorList>
    </citation>
    <scope>NUCLEOTIDE SEQUENCE [LARGE SCALE GENOMIC DNA]</scope>
    <source>
        <strain evidence="3">ATCC 200175</strain>
    </source>
</reference>
<sequence>MQNGLYGLPRTHPLALRPTRTRNGHETAQSLPQGLRACQKGHVDPTRPNPLPEAYEHAERCTSTPDGPPAVPKANEHGKWPQNNAPTPPGPTSVPNGAHAPQPTHSLAMNSPDGHKRHVRTPNGAHRAQTAHPLSLWPPPTLRACEAAHVDPRMSTRSP</sequence>
<keyword evidence="3" id="KW-1185">Reference proteome</keyword>
<dbReference type="EMBL" id="KN819672">
    <property type="protein sequence ID" value="KIJ08224.1"/>
    <property type="molecule type" value="Genomic_DNA"/>
</dbReference>
<dbReference type="AlphaFoldDB" id="A0A0C9SNN3"/>
<name>A0A0C9SNN3_PAXIN</name>
<reference evidence="2 3" key="1">
    <citation type="submission" date="2014-06" db="EMBL/GenBank/DDBJ databases">
        <authorList>
            <consortium name="DOE Joint Genome Institute"/>
            <person name="Kuo A."/>
            <person name="Kohler A."/>
            <person name="Nagy L.G."/>
            <person name="Floudas D."/>
            <person name="Copeland A."/>
            <person name="Barry K.W."/>
            <person name="Cichocki N."/>
            <person name="Veneault-Fourrey C."/>
            <person name="LaButti K."/>
            <person name="Lindquist E.A."/>
            <person name="Lipzen A."/>
            <person name="Lundell T."/>
            <person name="Morin E."/>
            <person name="Murat C."/>
            <person name="Sun H."/>
            <person name="Tunlid A."/>
            <person name="Henrissat B."/>
            <person name="Grigoriev I.V."/>
            <person name="Hibbett D.S."/>
            <person name="Martin F."/>
            <person name="Nordberg H.P."/>
            <person name="Cantor M.N."/>
            <person name="Hua S.X."/>
        </authorList>
    </citation>
    <scope>NUCLEOTIDE SEQUENCE [LARGE SCALE GENOMIC DNA]</scope>
    <source>
        <strain evidence="2 3">ATCC 200175</strain>
    </source>
</reference>
<dbReference type="HOGENOM" id="CLU_1661344_0_0_1"/>
<protein>
    <submittedName>
        <fullName evidence="2">Uncharacterized protein</fullName>
    </submittedName>
</protein>
<proteinExistence type="predicted"/>
<evidence type="ECO:0000313" key="2">
    <source>
        <dbReference type="EMBL" id="KIJ08224.1"/>
    </source>
</evidence>
<gene>
    <name evidence="2" type="ORF">PAXINDRAFT_18627</name>
</gene>
<evidence type="ECO:0000313" key="3">
    <source>
        <dbReference type="Proteomes" id="UP000053647"/>
    </source>
</evidence>
<evidence type="ECO:0000256" key="1">
    <source>
        <dbReference type="SAM" id="MobiDB-lite"/>
    </source>
</evidence>
<dbReference type="Proteomes" id="UP000053647">
    <property type="component" value="Unassembled WGS sequence"/>
</dbReference>
<feature type="region of interest" description="Disordered" evidence="1">
    <location>
        <begin position="1"/>
        <end position="139"/>
    </location>
</feature>
<organism evidence="2 3">
    <name type="scientific">Paxillus involutus ATCC 200175</name>
    <dbReference type="NCBI Taxonomy" id="664439"/>
    <lineage>
        <taxon>Eukaryota</taxon>
        <taxon>Fungi</taxon>
        <taxon>Dikarya</taxon>
        <taxon>Basidiomycota</taxon>
        <taxon>Agaricomycotina</taxon>
        <taxon>Agaricomycetes</taxon>
        <taxon>Agaricomycetidae</taxon>
        <taxon>Boletales</taxon>
        <taxon>Paxilineae</taxon>
        <taxon>Paxillaceae</taxon>
        <taxon>Paxillus</taxon>
    </lineage>
</organism>